<gene>
    <name evidence="1" type="ORF">LS74_008020</name>
</gene>
<dbReference type="Proteomes" id="UP000029921">
    <property type="component" value="Unassembled WGS sequence"/>
</dbReference>
<dbReference type="RefSeq" id="WP_034585896.1">
    <property type="nucleotide sequence ID" value="NZ_JRPE02000011.1"/>
</dbReference>
<proteinExistence type="predicted"/>
<reference evidence="1 2" key="1">
    <citation type="journal article" date="2014" name="Genome Announc.">
        <title>Draft genome sequences of eight enterohepatic helicobacter species isolated from both laboratory and wild rodents.</title>
        <authorList>
            <person name="Sheh A."/>
            <person name="Shen Z."/>
            <person name="Fox J.G."/>
        </authorList>
    </citation>
    <scope>NUCLEOTIDE SEQUENCE [LARGE SCALE GENOMIC DNA]</scope>
    <source>
        <strain evidence="1 2">MIT 96-1001</strain>
    </source>
</reference>
<evidence type="ECO:0000313" key="2">
    <source>
        <dbReference type="Proteomes" id="UP000029921"/>
    </source>
</evidence>
<accession>A0A4U8SXP8</accession>
<protein>
    <recommendedName>
        <fullName evidence="3">Bacteriocin</fullName>
    </recommendedName>
</protein>
<name>A0A4U8SXP8_9HELI</name>
<keyword evidence="2" id="KW-1185">Reference proteome</keyword>
<evidence type="ECO:0000313" key="1">
    <source>
        <dbReference type="EMBL" id="TLD91716.1"/>
    </source>
</evidence>
<dbReference type="AlphaFoldDB" id="A0A4U8SXP8"/>
<comment type="caution">
    <text evidence="1">The sequence shown here is derived from an EMBL/GenBank/DDBJ whole genome shotgun (WGS) entry which is preliminary data.</text>
</comment>
<evidence type="ECO:0008006" key="3">
    <source>
        <dbReference type="Google" id="ProtNLM"/>
    </source>
</evidence>
<organism evidence="1 2">
    <name type="scientific">Helicobacter magdeburgensis</name>
    <dbReference type="NCBI Taxonomy" id="471858"/>
    <lineage>
        <taxon>Bacteria</taxon>
        <taxon>Pseudomonadati</taxon>
        <taxon>Campylobacterota</taxon>
        <taxon>Epsilonproteobacteria</taxon>
        <taxon>Campylobacterales</taxon>
        <taxon>Helicobacteraceae</taxon>
        <taxon>Helicobacter</taxon>
    </lineage>
</organism>
<dbReference type="EMBL" id="JRPE02000011">
    <property type="protein sequence ID" value="TLD91716.1"/>
    <property type="molecule type" value="Genomic_DNA"/>
</dbReference>
<sequence length="61" mass="6382">MFGAEKADVKVLSGEEMANTQGESFLGGLLVNLGISAGAWGICEIVSDDCSFEIDLPEIGF</sequence>